<proteinExistence type="inferred from homology"/>
<evidence type="ECO:0000256" key="8">
    <source>
        <dbReference type="PIRSR" id="PIRSR001134-1"/>
    </source>
</evidence>
<evidence type="ECO:0000313" key="13">
    <source>
        <dbReference type="Proteomes" id="UP000587462"/>
    </source>
</evidence>
<feature type="active site" description="Charge relay system" evidence="8">
    <location>
        <position position="278"/>
    </location>
</feature>
<feature type="disulfide bond" evidence="9">
    <location>
        <begin position="272"/>
        <end position="299"/>
    </location>
</feature>
<dbReference type="CDD" id="cd21112">
    <property type="entry name" value="alphaLP-like"/>
    <property type="match status" value="1"/>
</dbReference>
<dbReference type="AlphaFoldDB" id="A0A7Y7B3M8"/>
<keyword evidence="3" id="KW-0732">Signal</keyword>
<comment type="similarity">
    <text evidence="1">Belongs to the peptidase S1 family.</text>
</comment>
<feature type="active site" description="Charge relay system" evidence="8">
    <location>
        <position position="193"/>
    </location>
</feature>
<feature type="active site" description="Charge relay system" evidence="8">
    <location>
        <position position="164"/>
    </location>
</feature>
<dbReference type="Pfam" id="PF00089">
    <property type="entry name" value="Trypsin"/>
    <property type="match status" value="1"/>
</dbReference>
<evidence type="ECO:0000256" key="2">
    <source>
        <dbReference type="ARBA" id="ARBA00022670"/>
    </source>
</evidence>
<dbReference type="InterPro" id="IPR001254">
    <property type="entry name" value="Trypsin_dom"/>
</dbReference>
<evidence type="ECO:0000256" key="5">
    <source>
        <dbReference type="ARBA" id="ARBA00022825"/>
    </source>
</evidence>
<keyword evidence="13" id="KW-1185">Reference proteome</keyword>
<dbReference type="Proteomes" id="UP000587462">
    <property type="component" value="Unassembled WGS sequence"/>
</dbReference>
<evidence type="ECO:0000256" key="7">
    <source>
        <dbReference type="ARBA" id="ARBA00023157"/>
    </source>
</evidence>
<organism evidence="12 13">
    <name type="scientific">Streptomyces morookaense</name>
    <name type="common">Streptoverticillium morookaense</name>
    <dbReference type="NCBI Taxonomy" id="1970"/>
    <lineage>
        <taxon>Bacteria</taxon>
        <taxon>Bacillati</taxon>
        <taxon>Actinomycetota</taxon>
        <taxon>Actinomycetes</taxon>
        <taxon>Kitasatosporales</taxon>
        <taxon>Streptomycetaceae</taxon>
        <taxon>Streptomyces</taxon>
    </lineage>
</organism>
<dbReference type="InterPro" id="IPR009003">
    <property type="entry name" value="Peptidase_S1_PA"/>
</dbReference>
<comment type="caution">
    <text evidence="12">The sequence shown here is derived from an EMBL/GenBank/DDBJ whole genome shotgun (WGS) entry which is preliminary data.</text>
</comment>
<dbReference type="InterPro" id="IPR043504">
    <property type="entry name" value="Peptidase_S1_PA_chymotrypsin"/>
</dbReference>
<feature type="domain" description="Peptidase S1" evidence="10">
    <location>
        <begin position="154"/>
        <end position="313"/>
    </location>
</feature>
<sequence length="322" mass="32926">MDATPVHAEQPPTGGAELKNRWPFVRAALGGAAAAALAAATLAPQPAGAEPLRFSLPQLDAARLELSRSAAIPGTAWVTDPRLDRVVVTADPTVTGGRMAQLNRVVSGLGEKAVVRRTTTRLTRFIAGGDGIYGAKYRCSLGFNVSKGDTAPKWGEAYFLTAGHCGAVEQTWSDGKGGPQIGATESYSFPGHDYALVKYTADVPHPSQVNLHGLLGAGGAQDIRQAADATMGEAVQRSGSTTGVHAGKVTGLDATVNYQEGTVTGLIETDVCAEGGDSGGALFDGDKALGLTSGGSGNCTTGGTTYYQPVKPALAAYGVRIP</sequence>
<evidence type="ECO:0000259" key="11">
    <source>
        <dbReference type="Pfam" id="PF02983"/>
    </source>
</evidence>
<dbReference type="PIRSF" id="PIRSF001134">
    <property type="entry name" value="Streptogrisin"/>
    <property type="match status" value="1"/>
</dbReference>
<keyword evidence="6" id="KW-0865">Zymogen</keyword>
<feature type="disulfide bond" evidence="9">
    <location>
        <begin position="139"/>
        <end position="165"/>
    </location>
</feature>
<keyword evidence="5" id="KW-0720">Serine protease</keyword>
<evidence type="ECO:0000256" key="3">
    <source>
        <dbReference type="ARBA" id="ARBA00022729"/>
    </source>
</evidence>
<keyword evidence="4" id="KW-0378">Hydrolase</keyword>
<keyword evidence="7 9" id="KW-1015">Disulfide bond</keyword>
<dbReference type="GO" id="GO:0005576">
    <property type="term" value="C:extracellular region"/>
    <property type="evidence" value="ECO:0007669"/>
    <property type="project" value="InterPro"/>
</dbReference>
<dbReference type="PROSITE" id="PS51318">
    <property type="entry name" value="TAT"/>
    <property type="match status" value="1"/>
</dbReference>
<evidence type="ECO:0000256" key="4">
    <source>
        <dbReference type="ARBA" id="ARBA00022801"/>
    </source>
</evidence>
<dbReference type="InterPro" id="IPR004236">
    <property type="entry name" value="Pept_S1_alpha_lytic"/>
</dbReference>
<dbReference type="EMBL" id="JABBXF010000023">
    <property type="protein sequence ID" value="NVK78424.1"/>
    <property type="molecule type" value="Genomic_DNA"/>
</dbReference>
<name>A0A7Y7B3M8_STRMO</name>
<evidence type="ECO:0000256" key="9">
    <source>
        <dbReference type="PIRSR" id="PIRSR001134-2"/>
    </source>
</evidence>
<dbReference type="Pfam" id="PF02983">
    <property type="entry name" value="Pro_Al_protease"/>
    <property type="match status" value="1"/>
</dbReference>
<dbReference type="SUPFAM" id="SSF50494">
    <property type="entry name" value="Trypsin-like serine proteases"/>
    <property type="match status" value="1"/>
</dbReference>
<feature type="domain" description="Peptidase S1A alpha-lytic prodomain" evidence="11">
    <location>
        <begin position="54"/>
        <end position="107"/>
    </location>
</feature>
<dbReference type="GO" id="GO:0006508">
    <property type="term" value="P:proteolysis"/>
    <property type="evidence" value="ECO:0007669"/>
    <property type="project" value="UniProtKB-KW"/>
</dbReference>
<evidence type="ECO:0000259" key="10">
    <source>
        <dbReference type="Pfam" id="PF00089"/>
    </source>
</evidence>
<reference evidence="12 13" key="1">
    <citation type="submission" date="2020-04" db="EMBL/GenBank/DDBJ databases">
        <title>Draft Genome Sequence of Streptomyces morookaense DSM 40503, an 8-azaguanine-producing strain.</title>
        <authorList>
            <person name="Qi J."/>
            <person name="Gao J.-M."/>
        </authorList>
    </citation>
    <scope>NUCLEOTIDE SEQUENCE [LARGE SCALE GENOMIC DNA]</scope>
    <source>
        <strain evidence="12 13">DSM 40503</strain>
    </source>
</reference>
<dbReference type="Gene3D" id="2.40.10.10">
    <property type="entry name" value="Trypsin-like serine proteases"/>
    <property type="match status" value="2"/>
</dbReference>
<evidence type="ECO:0000313" key="12">
    <source>
        <dbReference type="EMBL" id="NVK78424.1"/>
    </source>
</evidence>
<accession>A0A7Y7B3M8</accession>
<protein>
    <submittedName>
        <fullName evidence="12">S1 family peptidase</fullName>
    </submittedName>
</protein>
<dbReference type="InterPro" id="IPR006311">
    <property type="entry name" value="TAT_signal"/>
</dbReference>
<dbReference type="PRINTS" id="PR00861">
    <property type="entry name" value="ALYTICPTASE"/>
</dbReference>
<dbReference type="GO" id="GO:0004252">
    <property type="term" value="F:serine-type endopeptidase activity"/>
    <property type="evidence" value="ECO:0007669"/>
    <property type="project" value="InterPro"/>
</dbReference>
<keyword evidence="2" id="KW-0645">Protease</keyword>
<evidence type="ECO:0000256" key="6">
    <source>
        <dbReference type="ARBA" id="ARBA00023145"/>
    </source>
</evidence>
<evidence type="ECO:0000256" key="1">
    <source>
        <dbReference type="ARBA" id="ARBA00007664"/>
    </source>
</evidence>
<dbReference type="InterPro" id="IPR001316">
    <property type="entry name" value="Pept_S1A_streptogrisin"/>
</dbReference>
<gene>
    <name evidence="12" type="ORF">HG542_12190</name>
</gene>